<comment type="caution">
    <text evidence="1">The sequence shown here is derived from an EMBL/GenBank/DDBJ whole genome shotgun (WGS) entry which is preliminary data.</text>
</comment>
<proteinExistence type="predicted"/>
<dbReference type="Gramene" id="OE9A029593T3">
    <property type="protein sequence ID" value="OE9A029593C3"/>
    <property type="gene ID" value="OE9A029593"/>
</dbReference>
<sequence length="384" mass="43845">MLHTERSFSIYNREDEFEEARENGDSGDGKLERGAIIGESIEDEFSFGKNVMCKIEEGDNEQDVEERKRNLSRIKDLKIDVEGESASHVIYRDTGAGIEGIGTDGVIQPSNYNDGDYPENYYERMTREDPSNSLFLRNYAQVLQLKGDFLGAEEYYSRAILKDPEDGQTLLQYAKLMWELYHDQDIASTYFERAAQAAPEDSNVLAAYASFLWDIDDSEDEDRAPNEPIQIEESTMPIDLQRTHFEEDNIPASPPLHLAMGLGIDVPSFHDGTGTDVEEYYRRMVDENPRNNLFLRNYAQFLHQSKGDLIGAEEFYSRAILSDPNDSESISQYANLVWQLHHDKDRAVTYFERAVQATPEDSNVLAAYAKFLWEIGDDSIEDVA</sequence>
<protein>
    <submittedName>
        <fullName evidence="1">TPR_11 domain-containing</fullName>
    </submittedName>
</protein>
<dbReference type="Gene3D" id="1.25.40.10">
    <property type="entry name" value="Tetratricopeptide repeat domain"/>
    <property type="match status" value="2"/>
</dbReference>
<evidence type="ECO:0000313" key="1">
    <source>
        <dbReference type="EMBL" id="CAA2964656.1"/>
    </source>
</evidence>
<dbReference type="Gramene" id="OE9A029593T2">
    <property type="protein sequence ID" value="OE9A029593C2"/>
    <property type="gene ID" value="OE9A029593"/>
</dbReference>
<dbReference type="InterPro" id="IPR003107">
    <property type="entry name" value="HAT"/>
</dbReference>
<dbReference type="GO" id="GO:0006396">
    <property type="term" value="P:RNA processing"/>
    <property type="evidence" value="ECO:0007669"/>
    <property type="project" value="InterPro"/>
</dbReference>
<gene>
    <name evidence="1" type="ORF">OLEA9_A029593</name>
</gene>
<dbReference type="EMBL" id="CACTIH010001826">
    <property type="protein sequence ID" value="CAA2964656.1"/>
    <property type="molecule type" value="Genomic_DNA"/>
</dbReference>
<organism evidence="1 2">
    <name type="scientific">Olea europaea subsp. europaea</name>
    <dbReference type="NCBI Taxonomy" id="158383"/>
    <lineage>
        <taxon>Eukaryota</taxon>
        <taxon>Viridiplantae</taxon>
        <taxon>Streptophyta</taxon>
        <taxon>Embryophyta</taxon>
        <taxon>Tracheophyta</taxon>
        <taxon>Spermatophyta</taxon>
        <taxon>Magnoliopsida</taxon>
        <taxon>eudicotyledons</taxon>
        <taxon>Gunneridae</taxon>
        <taxon>Pentapetalae</taxon>
        <taxon>asterids</taxon>
        <taxon>lamiids</taxon>
        <taxon>Lamiales</taxon>
        <taxon>Oleaceae</taxon>
        <taxon>Oleeae</taxon>
        <taxon>Olea</taxon>
    </lineage>
</organism>
<dbReference type="Proteomes" id="UP000594638">
    <property type="component" value="Unassembled WGS sequence"/>
</dbReference>
<dbReference type="OrthoDB" id="1919713at2759"/>
<dbReference type="SUPFAM" id="SSF48452">
    <property type="entry name" value="TPR-like"/>
    <property type="match status" value="1"/>
</dbReference>
<dbReference type="AlphaFoldDB" id="A0A8S0QB30"/>
<reference evidence="1 2" key="1">
    <citation type="submission" date="2019-12" db="EMBL/GenBank/DDBJ databases">
        <authorList>
            <person name="Alioto T."/>
            <person name="Alioto T."/>
            <person name="Gomez Garrido J."/>
        </authorList>
    </citation>
    <scope>NUCLEOTIDE SEQUENCE [LARGE SCALE GENOMIC DNA]</scope>
</reference>
<keyword evidence="2" id="KW-1185">Reference proteome</keyword>
<evidence type="ECO:0000313" key="2">
    <source>
        <dbReference type="Proteomes" id="UP000594638"/>
    </source>
</evidence>
<dbReference type="SMART" id="SM00386">
    <property type="entry name" value="HAT"/>
    <property type="match status" value="4"/>
</dbReference>
<dbReference type="InterPro" id="IPR011990">
    <property type="entry name" value="TPR-like_helical_dom_sf"/>
</dbReference>
<dbReference type="PANTHER" id="PTHR26312">
    <property type="entry name" value="TETRATRICOPEPTIDE REPEAT PROTEIN 5"/>
    <property type="match status" value="1"/>
</dbReference>
<name>A0A8S0QB30_OLEEU</name>
<accession>A0A8S0QB30</accession>
<dbReference type="PANTHER" id="PTHR26312:SF221">
    <property type="entry name" value="OS04G0510600 PROTEIN"/>
    <property type="match status" value="1"/>
</dbReference>